<reference evidence="2 3" key="1">
    <citation type="submission" date="2021-01" db="EMBL/GenBank/DDBJ databases">
        <title>Whole genome shotgun sequence of Asanoa siamensis NBRC 107932.</title>
        <authorList>
            <person name="Komaki H."/>
            <person name="Tamura T."/>
        </authorList>
    </citation>
    <scope>NUCLEOTIDE SEQUENCE [LARGE SCALE GENOMIC DNA]</scope>
    <source>
        <strain evidence="2 3">NBRC 107932</strain>
    </source>
</reference>
<comment type="caution">
    <text evidence="2">The sequence shown here is derived from an EMBL/GenBank/DDBJ whole genome shotgun (WGS) entry which is preliminary data.</text>
</comment>
<evidence type="ECO:0000313" key="3">
    <source>
        <dbReference type="Proteomes" id="UP000604117"/>
    </source>
</evidence>
<organism evidence="2 3">
    <name type="scientific">Asanoa siamensis</name>
    <dbReference type="NCBI Taxonomy" id="926357"/>
    <lineage>
        <taxon>Bacteria</taxon>
        <taxon>Bacillati</taxon>
        <taxon>Actinomycetota</taxon>
        <taxon>Actinomycetes</taxon>
        <taxon>Micromonosporales</taxon>
        <taxon>Micromonosporaceae</taxon>
        <taxon>Asanoa</taxon>
    </lineage>
</organism>
<feature type="region of interest" description="Disordered" evidence="1">
    <location>
        <begin position="1"/>
        <end position="22"/>
    </location>
</feature>
<feature type="compositionally biased region" description="Basic and acidic residues" evidence="1">
    <location>
        <begin position="1"/>
        <end position="17"/>
    </location>
</feature>
<name>A0ABQ4D3K3_9ACTN</name>
<sequence>MPPSRDKSVALSREEVLSGRTRGKISPCPVKLSAGSVKVEAGRHKDMWSRPEVGAKLILRLGMNDGSWFQPPSE</sequence>
<dbReference type="Proteomes" id="UP000604117">
    <property type="component" value="Unassembled WGS sequence"/>
</dbReference>
<accession>A0ABQ4D3K3</accession>
<gene>
    <name evidence="2" type="ORF">Asi02nite_76350</name>
</gene>
<evidence type="ECO:0000313" key="2">
    <source>
        <dbReference type="EMBL" id="GIF78117.1"/>
    </source>
</evidence>
<evidence type="ECO:0000256" key="1">
    <source>
        <dbReference type="SAM" id="MobiDB-lite"/>
    </source>
</evidence>
<protein>
    <submittedName>
        <fullName evidence="2">Uncharacterized protein</fullName>
    </submittedName>
</protein>
<keyword evidence="3" id="KW-1185">Reference proteome</keyword>
<dbReference type="EMBL" id="BONE01000119">
    <property type="protein sequence ID" value="GIF78117.1"/>
    <property type="molecule type" value="Genomic_DNA"/>
</dbReference>
<proteinExistence type="predicted"/>